<evidence type="ECO:0000256" key="1">
    <source>
        <dbReference type="ARBA" id="ARBA00004749"/>
    </source>
</evidence>
<feature type="domain" description="ABC1 atypical kinase-like" evidence="7">
    <location>
        <begin position="318"/>
        <end position="561"/>
    </location>
</feature>
<feature type="compositionally biased region" description="Polar residues" evidence="6">
    <location>
        <begin position="244"/>
        <end position="272"/>
    </location>
</feature>
<sequence>MSLPNSDQILHFSKIFRLLLNSQLGYELRHCKEPTRKRILQAIVLGGKIVRIDKSGLKNESSSSAGVNVFDKAKVIGVGVESFVELASRGVFPGFGGYELTSQDSLAESFKQKQHSSTGFSVVQHQQIFSPADGLTREEEAFLRRAAMEVGVVYADNEEPIGSVNNKPATSEDSDVYEPIIPKDYHPSFANAKNSPRMNSSREFSVPSSRFARLFNFGRLAVGLGTGAVAEFARRTVSAGMQKRGQSVESQSTSAIDHSQSDNSHIKPSNPLLTTSNAERIAQTLCRVRGAALKLGQMLSIQDEHTVPPYLSQALERVRQSADFMPSYQVDQQMSQELGTNWSKLFREFEERPFAAASIGQVHKAITLDGAKVAVKVQYPGVAEGIDSDIDNLLSVLNIGGFFPKGMFLDNFATVSRRELKAECDYEREARAMAIFKRLLADDKNFYVPGVFSQLSTKRVLTAEFVEGTPIDLCTNEPQEVRDWIATRYIELSLKELFVWRFMQTDPNWSNFLFAPNPSMDRYQLVLLDFGSTRSFSKTFIDKYMRILKAAYAADREEMLKWSREIGFLTGYETKTMEQAHCEAIAIIGETLTCTDAYDFSEQSVTPRINKLVPVMLEHRLTAPPDEIYSLHRKLAGSFLTAAKLKASVACGTMFNKISEHYEFGENFGTEEINID</sequence>
<dbReference type="InterPro" id="IPR011009">
    <property type="entry name" value="Kinase-like_dom_sf"/>
</dbReference>
<evidence type="ECO:0000256" key="2">
    <source>
        <dbReference type="ARBA" id="ARBA00009670"/>
    </source>
</evidence>
<dbReference type="GO" id="GO:0005524">
    <property type="term" value="F:ATP binding"/>
    <property type="evidence" value="ECO:0007669"/>
    <property type="project" value="UniProtKB-KW"/>
</dbReference>
<feature type="region of interest" description="Disordered" evidence="6">
    <location>
        <begin position="241"/>
        <end position="272"/>
    </location>
</feature>
<dbReference type="InterPro" id="IPR034646">
    <property type="entry name" value="ADCK3_dom"/>
</dbReference>
<dbReference type="PANTHER" id="PTHR43851">
    <property type="match status" value="1"/>
</dbReference>
<protein>
    <recommendedName>
        <fullName evidence="7">ABC1 atypical kinase-like domain-containing protein</fullName>
    </recommendedName>
</protein>
<dbReference type="GO" id="GO:0016740">
    <property type="term" value="F:transferase activity"/>
    <property type="evidence" value="ECO:0007669"/>
    <property type="project" value="UniProtKB-KW"/>
</dbReference>
<comment type="pathway">
    <text evidence="1">Cofactor biosynthesis; ubiquinone biosynthesis.</text>
</comment>
<dbReference type="SUPFAM" id="SSF56112">
    <property type="entry name" value="Protein kinase-like (PK-like)"/>
    <property type="match status" value="1"/>
</dbReference>
<keyword evidence="5" id="KW-0067">ATP-binding</keyword>
<evidence type="ECO:0000259" key="7">
    <source>
        <dbReference type="Pfam" id="PF03109"/>
    </source>
</evidence>
<evidence type="ECO:0000256" key="4">
    <source>
        <dbReference type="ARBA" id="ARBA00022741"/>
    </source>
</evidence>
<dbReference type="EMBL" id="JBICBT010000549">
    <property type="protein sequence ID" value="KAL3110215.1"/>
    <property type="molecule type" value="Genomic_DNA"/>
</dbReference>
<accession>A0ABD2L646</accession>
<dbReference type="InterPro" id="IPR051409">
    <property type="entry name" value="Atypical_kinase_ADCK"/>
</dbReference>
<dbReference type="PANTHER" id="PTHR43851:SF3">
    <property type="entry name" value="COENZYME Q8"/>
    <property type="match status" value="1"/>
</dbReference>
<gene>
    <name evidence="8" type="ORF">niasHT_015818</name>
</gene>
<dbReference type="CDD" id="cd13970">
    <property type="entry name" value="ABC1_ADCK3"/>
    <property type="match status" value="1"/>
</dbReference>
<evidence type="ECO:0000256" key="5">
    <source>
        <dbReference type="ARBA" id="ARBA00022840"/>
    </source>
</evidence>
<comment type="caution">
    <text evidence="8">The sequence shown here is derived from an EMBL/GenBank/DDBJ whole genome shotgun (WGS) entry which is preliminary data.</text>
</comment>
<keyword evidence="9" id="KW-1185">Reference proteome</keyword>
<comment type="similarity">
    <text evidence="2">Belongs to the protein kinase superfamily. ADCK protein kinase family.</text>
</comment>
<proteinExistence type="inferred from homology"/>
<evidence type="ECO:0000313" key="8">
    <source>
        <dbReference type="EMBL" id="KAL3110215.1"/>
    </source>
</evidence>
<evidence type="ECO:0000313" key="9">
    <source>
        <dbReference type="Proteomes" id="UP001620626"/>
    </source>
</evidence>
<evidence type="ECO:0000256" key="3">
    <source>
        <dbReference type="ARBA" id="ARBA00022679"/>
    </source>
</evidence>
<organism evidence="8 9">
    <name type="scientific">Heterodera trifolii</name>
    <dbReference type="NCBI Taxonomy" id="157864"/>
    <lineage>
        <taxon>Eukaryota</taxon>
        <taxon>Metazoa</taxon>
        <taxon>Ecdysozoa</taxon>
        <taxon>Nematoda</taxon>
        <taxon>Chromadorea</taxon>
        <taxon>Rhabditida</taxon>
        <taxon>Tylenchina</taxon>
        <taxon>Tylenchomorpha</taxon>
        <taxon>Tylenchoidea</taxon>
        <taxon>Heteroderidae</taxon>
        <taxon>Heteroderinae</taxon>
        <taxon>Heterodera</taxon>
    </lineage>
</organism>
<dbReference type="AlphaFoldDB" id="A0ABD2L646"/>
<dbReference type="InterPro" id="IPR004147">
    <property type="entry name" value="ABC1_dom"/>
</dbReference>
<evidence type="ECO:0000256" key="6">
    <source>
        <dbReference type="SAM" id="MobiDB-lite"/>
    </source>
</evidence>
<dbReference type="Proteomes" id="UP001620626">
    <property type="component" value="Unassembled WGS sequence"/>
</dbReference>
<name>A0ABD2L646_9BILA</name>
<reference evidence="8 9" key="1">
    <citation type="submission" date="2024-10" db="EMBL/GenBank/DDBJ databases">
        <authorList>
            <person name="Kim D."/>
        </authorList>
    </citation>
    <scope>NUCLEOTIDE SEQUENCE [LARGE SCALE GENOMIC DNA]</scope>
    <source>
        <strain evidence="8">BH-2024</strain>
    </source>
</reference>
<keyword evidence="3" id="KW-0808">Transferase</keyword>
<dbReference type="Pfam" id="PF03109">
    <property type="entry name" value="ABC1"/>
    <property type="match status" value="1"/>
</dbReference>
<keyword evidence="4" id="KW-0547">Nucleotide-binding</keyword>